<gene>
    <name evidence="2" type="ORF">SAMN04488053_10651</name>
</gene>
<dbReference type="Proteomes" id="UP000198778">
    <property type="component" value="Unassembled WGS sequence"/>
</dbReference>
<name>A0A1H0GC05_9BACI</name>
<keyword evidence="3" id="KW-1185">Reference proteome</keyword>
<reference evidence="3" key="1">
    <citation type="submission" date="2016-10" db="EMBL/GenBank/DDBJ databases">
        <authorList>
            <person name="Varghese N."/>
            <person name="Submissions S."/>
        </authorList>
    </citation>
    <scope>NUCLEOTIDE SEQUENCE [LARGE SCALE GENOMIC DNA]</scope>
    <source>
        <strain evidence="3">CGMCC 1.10369</strain>
    </source>
</reference>
<dbReference type="EMBL" id="FNIL01000006">
    <property type="protein sequence ID" value="SDO04412.1"/>
    <property type="molecule type" value="Genomic_DNA"/>
</dbReference>
<organism evidence="2 3">
    <name type="scientific">Alkalicoccus daliensis</name>
    <dbReference type="NCBI Taxonomy" id="745820"/>
    <lineage>
        <taxon>Bacteria</taxon>
        <taxon>Bacillati</taxon>
        <taxon>Bacillota</taxon>
        <taxon>Bacilli</taxon>
        <taxon>Bacillales</taxon>
        <taxon>Bacillaceae</taxon>
        <taxon>Alkalicoccus</taxon>
    </lineage>
</organism>
<dbReference type="STRING" id="745820.SAMN04488053_10651"/>
<dbReference type="AlphaFoldDB" id="A0A1H0GC05"/>
<dbReference type="SUPFAM" id="SSF56059">
    <property type="entry name" value="Glutathione synthetase ATP-binding domain-like"/>
    <property type="match status" value="1"/>
</dbReference>
<proteinExistence type="predicted"/>
<dbReference type="InterPro" id="IPR039523">
    <property type="entry name" value="RimK-rel_E_lig_ATP-grasp"/>
</dbReference>
<protein>
    <submittedName>
        <fullName evidence="2">Sugar-transfer associated ATP-grasp</fullName>
    </submittedName>
</protein>
<dbReference type="RefSeq" id="WP_175444257.1">
    <property type="nucleotide sequence ID" value="NZ_FNIL01000006.1"/>
</dbReference>
<sequence length="349" mass="40008">MKAIIKRLRPSYKNSAKDQANLRHKKQALEALNHIENNSNYVLSKKQKSEIDEYSKATFGSAAYAYWLYVYTAYNEEFIEGWIPDNFFGYVVAPKVNKGIGKIANVKTLSKKIIGSELLPDKFYWIDNALYTAEYDLIRDKDIQKKLFETDEELYIKRDLTNKGKGVIKVNKQSFNLSEMKQMGDCVVQTPIKQAAWFNEFITGSVATIRITTVKGLDHSIRMRAATLRLGRKDSQFVESSDAVSVPIVNQNGDLGEFGIDHQWKKHYEHPDSKVKFAGASVPHFSRAVKECENIHRKLPQFTIVGWDLAITEHGDVKIIEWNAAYPGIKYHEALVGPCFTDMKWEKLR</sequence>
<feature type="domain" description="Alpha-L-glutamate ligase-related protein ATP-grasp" evidence="1">
    <location>
        <begin position="181"/>
        <end position="331"/>
    </location>
</feature>
<accession>A0A1H0GC05</accession>
<dbReference type="Pfam" id="PF14397">
    <property type="entry name" value="ATPgrasp_ST"/>
    <property type="match status" value="1"/>
</dbReference>
<evidence type="ECO:0000259" key="1">
    <source>
        <dbReference type="Pfam" id="PF14397"/>
    </source>
</evidence>
<evidence type="ECO:0000313" key="3">
    <source>
        <dbReference type="Proteomes" id="UP000198778"/>
    </source>
</evidence>
<evidence type="ECO:0000313" key="2">
    <source>
        <dbReference type="EMBL" id="SDO04412.1"/>
    </source>
</evidence>